<proteinExistence type="predicted"/>
<evidence type="ECO:0000256" key="2">
    <source>
        <dbReference type="SAM" id="SignalP"/>
    </source>
</evidence>
<dbReference type="Proteomes" id="UP001214441">
    <property type="component" value="Unassembled WGS sequence"/>
</dbReference>
<dbReference type="InterPro" id="IPR011044">
    <property type="entry name" value="Quino_amine_DH_bsu"/>
</dbReference>
<sequence length="411" mass="43892">MIRNRKKAAPVLVAALLLSPVLAACGGGEGEGESAGAKPKSSAKPHGYVEGAEETAEQQSRLVLSDAESGKVELLDLIKGKTTALGRTDKAATLRTDGRFAYAREGGGAKVFDSGSWMVDHGDHIHYYRAAARELGDIAGKKPEHVYSSTSLTAVTFGDGTAKVLDHARMEKGKLRKTATFDDVRKGPVVPYEGNALVPVSGPGGSTVIEARDKRGRTKTTLKEKCRDLRGAAVTRRGVVFGCADGALFVKSASGKPAAEKIAFGRKVAADERPESFQHRSQSTTLTAKAGDKGVWILDVADRRWKLIETGPVIAANTAGEGAPLVALDRSGTLKSYEISDGKEIASKKILKDPPGKKEGDRTVVEIDANRAYVNDIGARKVYEIDYNDDLRKARSFALDFTPSHMVETGR</sequence>
<dbReference type="EMBL" id="JANCPR020000007">
    <property type="protein sequence ID" value="MDJ1132178.1"/>
    <property type="molecule type" value="Genomic_DNA"/>
</dbReference>
<reference evidence="3 4" key="1">
    <citation type="submission" date="2023-05" db="EMBL/GenBank/DDBJ databases">
        <title>Streptantibioticus silvisoli sp. nov., acidotolerant actinomycetes 1 from pine litter.</title>
        <authorList>
            <person name="Swiecimska M."/>
            <person name="Golinska P."/>
            <person name="Sangal V."/>
            <person name="Wachnowicz B."/>
            <person name="Goodfellow M."/>
        </authorList>
    </citation>
    <scope>NUCLEOTIDE SEQUENCE [LARGE SCALE GENOMIC DNA]</scope>
    <source>
        <strain evidence="3 4">DSM 42109</strain>
    </source>
</reference>
<protein>
    <recommendedName>
        <fullName evidence="5">Lipoprotein</fullName>
    </recommendedName>
</protein>
<keyword evidence="4" id="KW-1185">Reference proteome</keyword>
<feature type="signal peptide" evidence="2">
    <location>
        <begin position="1"/>
        <end position="23"/>
    </location>
</feature>
<dbReference type="PROSITE" id="PS51257">
    <property type="entry name" value="PROKAR_LIPOPROTEIN"/>
    <property type="match status" value="1"/>
</dbReference>
<feature type="region of interest" description="Disordered" evidence="1">
    <location>
        <begin position="28"/>
        <end position="56"/>
    </location>
</feature>
<evidence type="ECO:0008006" key="5">
    <source>
        <dbReference type="Google" id="ProtNLM"/>
    </source>
</evidence>
<dbReference type="SUPFAM" id="SSF50969">
    <property type="entry name" value="YVTN repeat-like/Quinoprotein amine dehydrogenase"/>
    <property type="match status" value="1"/>
</dbReference>
<evidence type="ECO:0000313" key="4">
    <source>
        <dbReference type="Proteomes" id="UP001214441"/>
    </source>
</evidence>
<evidence type="ECO:0000256" key="1">
    <source>
        <dbReference type="SAM" id="MobiDB-lite"/>
    </source>
</evidence>
<keyword evidence="2" id="KW-0732">Signal</keyword>
<organism evidence="3 4">
    <name type="scientific">Streptomyces iconiensis</name>
    <dbReference type="NCBI Taxonomy" id="1384038"/>
    <lineage>
        <taxon>Bacteria</taxon>
        <taxon>Bacillati</taxon>
        <taxon>Actinomycetota</taxon>
        <taxon>Actinomycetes</taxon>
        <taxon>Kitasatosporales</taxon>
        <taxon>Streptomycetaceae</taxon>
        <taxon>Streptomyces</taxon>
    </lineage>
</organism>
<feature type="chain" id="PRO_5046390674" description="Lipoprotein" evidence="2">
    <location>
        <begin position="24"/>
        <end position="411"/>
    </location>
</feature>
<dbReference type="RefSeq" id="WP_274042492.1">
    <property type="nucleotide sequence ID" value="NZ_JANCPR020000007.1"/>
</dbReference>
<comment type="caution">
    <text evidence="3">The sequence shown here is derived from an EMBL/GenBank/DDBJ whole genome shotgun (WGS) entry which is preliminary data.</text>
</comment>
<evidence type="ECO:0000313" key="3">
    <source>
        <dbReference type="EMBL" id="MDJ1132178.1"/>
    </source>
</evidence>
<name>A0ABT6ZUP4_9ACTN</name>
<accession>A0ABT6ZUP4</accession>
<gene>
    <name evidence="3" type="ORF">NMN56_009490</name>
</gene>